<dbReference type="InterPro" id="IPR002876">
    <property type="entry name" value="Transcrip_reg_TACO1-like"/>
</dbReference>
<dbReference type="Gene3D" id="3.30.70.980">
    <property type="match status" value="2"/>
</dbReference>
<dbReference type="HAMAP" id="MF_00693">
    <property type="entry name" value="Transcrip_reg_TACO1"/>
    <property type="match status" value="1"/>
</dbReference>
<dbReference type="HOGENOM" id="CLU_062974_3_0_10"/>
<evidence type="ECO:0000313" key="9">
    <source>
        <dbReference type="EMBL" id="AFC23979.1"/>
    </source>
</evidence>
<evidence type="ECO:0000256" key="5">
    <source>
        <dbReference type="ARBA" id="ARBA00023163"/>
    </source>
</evidence>
<dbReference type="STRING" id="984262.SGRA_1244"/>
<evidence type="ECO:0000256" key="6">
    <source>
        <dbReference type="HAMAP-Rule" id="MF_00693"/>
    </source>
</evidence>
<dbReference type="eggNOG" id="COG0217">
    <property type="taxonomic scope" value="Bacteria"/>
</dbReference>
<feature type="domain" description="TACO1/YebC-like N-terminal" evidence="8">
    <location>
        <begin position="4"/>
        <end position="73"/>
    </location>
</feature>
<dbReference type="FunFam" id="1.10.10.200:FF:000004">
    <property type="entry name" value="Probable transcriptional regulatory protein BSBG_02618"/>
    <property type="match status" value="1"/>
</dbReference>
<dbReference type="EMBL" id="CP002831">
    <property type="protein sequence ID" value="AFC23979.1"/>
    <property type="molecule type" value="Genomic_DNA"/>
</dbReference>
<dbReference type="NCBIfam" id="TIGR01033">
    <property type="entry name" value="YebC/PmpR family DNA-binding transcriptional regulator"/>
    <property type="match status" value="1"/>
</dbReference>
<evidence type="ECO:0000259" key="8">
    <source>
        <dbReference type="Pfam" id="PF20772"/>
    </source>
</evidence>
<proteinExistence type="inferred from homology"/>
<dbReference type="Pfam" id="PF01709">
    <property type="entry name" value="Transcrip_reg"/>
    <property type="match status" value="1"/>
</dbReference>
<keyword evidence="3 6" id="KW-0805">Transcription regulation</keyword>
<keyword evidence="2 6" id="KW-0963">Cytoplasm</keyword>
<dbReference type="RefSeq" id="WP_015691624.1">
    <property type="nucleotide sequence ID" value="NC_016940.1"/>
</dbReference>
<evidence type="ECO:0000259" key="7">
    <source>
        <dbReference type="Pfam" id="PF01709"/>
    </source>
</evidence>
<dbReference type="InterPro" id="IPR017856">
    <property type="entry name" value="Integrase-like_N"/>
</dbReference>
<feature type="domain" description="TACO1/YebC-like second and third" evidence="7">
    <location>
        <begin position="80"/>
        <end position="234"/>
    </location>
</feature>
<keyword evidence="4 6" id="KW-0238">DNA-binding</keyword>
<dbReference type="KEGG" id="sgn:SGRA_1244"/>
<dbReference type="GO" id="GO:0006355">
    <property type="term" value="P:regulation of DNA-templated transcription"/>
    <property type="evidence" value="ECO:0007669"/>
    <property type="project" value="UniProtKB-UniRule"/>
</dbReference>
<dbReference type="PANTHER" id="PTHR12532">
    <property type="entry name" value="TRANSLATIONAL ACTIVATOR OF CYTOCHROME C OXIDASE 1"/>
    <property type="match status" value="1"/>
</dbReference>
<dbReference type="InterPro" id="IPR029072">
    <property type="entry name" value="YebC-like"/>
</dbReference>
<protein>
    <recommendedName>
        <fullName evidence="6">Probable transcriptional regulatory protein SGRA_1244</fullName>
    </recommendedName>
</protein>
<dbReference type="GO" id="GO:0003677">
    <property type="term" value="F:DNA binding"/>
    <property type="evidence" value="ECO:0007669"/>
    <property type="project" value="UniProtKB-UniRule"/>
</dbReference>
<evidence type="ECO:0000256" key="4">
    <source>
        <dbReference type="ARBA" id="ARBA00023125"/>
    </source>
</evidence>
<dbReference type="NCBIfam" id="NF001030">
    <property type="entry name" value="PRK00110.1"/>
    <property type="match status" value="1"/>
</dbReference>
<evidence type="ECO:0000313" key="10">
    <source>
        <dbReference type="Proteomes" id="UP000007519"/>
    </source>
</evidence>
<keyword evidence="5 6" id="KW-0804">Transcription</keyword>
<dbReference type="NCBIfam" id="NF009044">
    <property type="entry name" value="PRK12378.1"/>
    <property type="match status" value="1"/>
</dbReference>
<dbReference type="InterPro" id="IPR049083">
    <property type="entry name" value="TACO1_YebC_N"/>
</dbReference>
<dbReference type="AlphaFoldDB" id="H6L4Q5"/>
<comment type="subcellular location">
    <subcellularLocation>
        <location evidence="6">Cytoplasm</location>
    </subcellularLocation>
</comment>
<keyword evidence="10" id="KW-1185">Reference proteome</keyword>
<dbReference type="InterPro" id="IPR026564">
    <property type="entry name" value="Transcrip_reg_TACO1-like_dom3"/>
</dbReference>
<dbReference type="InterPro" id="IPR048300">
    <property type="entry name" value="TACO1_YebC-like_2nd/3rd_dom"/>
</dbReference>
<accession>H6L4Q5</accession>
<gene>
    <name evidence="9" type="ordered locus">SGRA_1244</name>
</gene>
<dbReference type="Proteomes" id="UP000007519">
    <property type="component" value="Chromosome"/>
</dbReference>
<evidence type="ECO:0000256" key="3">
    <source>
        <dbReference type="ARBA" id="ARBA00023015"/>
    </source>
</evidence>
<reference evidence="9 10" key="1">
    <citation type="journal article" date="2012" name="Stand. Genomic Sci.">
        <title>Complete genome sequencing and analysis of Saprospira grandis str. Lewin, a predatory marine bacterium.</title>
        <authorList>
            <person name="Saw J.H."/>
            <person name="Yuryev A."/>
            <person name="Kanbe M."/>
            <person name="Hou S."/>
            <person name="Young A.G."/>
            <person name="Aizawa S."/>
            <person name="Alam M."/>
        </authorList>
    </citation>
    <scope>NUCLEOTIDE SEQUENCE [LARGE SCALE GENOMIC DNA]</scope>
    <source>
        <strain evidence="9 10">Lewin</strain>
    </source>
</reference>
<dbReference type="PANTHER" id="PTHR12532:SF6">
    <property type="entry name" value="TRANSCRIPTIONAL REGULATORY PROTEIN YEBC-RELATED"/>
    <property type="match status" value="1"/>
</dbReference>
<dbReference type="GO" id="GO:0005829">
    <property type="term" value="C:cytosol"/>
    <property type="evidence" value="ECO:0007669"/>
    <property type="project" value="TreeGrafter"/>
</dbReference>
<evidence type="ECO:0000256" key="1">
    <source>
        <dbReference type="ARBA" id="ARBA00008724"/>
    </source>
</evidence>
<organism evidence="9 10">
    <name type="scientific">Saprospira grandis (strain Lewin)</name>
    <dbReference type="NCBI Taxonomy" id="984262"/>
    <lineage>
        <taxon>Bacteria</taxon>
        <taxon>Pseudomonadati</taxon>
        <taxon>Bacteroidota</taxon>
        <taxon>Saprospiria</taxon>
        <taxon>Saprospirales</taxon>
        <taxon>Saprospiraceae</taxon>
        <taxon>Saprospira</taxon>
    </lineage>
</organism>
<evidence type="ECO:0000256" key="2">
    <source>
        <dbReference type="ARBA" id="ARBA00022490"/>
    </source>
</evidence>
<name>H6L4Q5_SAPGL</name>
<sequence>MGRAFEYRKERKMKRWSQMAKVFTKIGREIALAVKEGGPDPENNPKLRLAVQNAKVANMPKKNVEAAIQRATSKDAEDLQEVVYEGYGPHGIAFIIETLTDNPTRTVANMRFYFSRSNGSLGTSGSVSFMFDRQGEFILDAEGLDMEELELELIDGGAEEIEINEDQVCIYTAFEDFGNMQAKLEELGLEVKEASLQRFANASKKLEDPDQIAEIENLIDKFEDDDDVQKVFHSMEI</sequence>
<dbReference type="SUPFAM" id="SSF75625">
    <property type="entry name" value="YebC-like"/>
    <property type="match status" value="1"/>
</dbReference>
<comment type="similarity">
    <text evidence="1 6">Belongs to the TACO1 family.</text>
</comment>
<dbReference type="Gene3D" id="1.10.10.200">
    <property type="match status" value="1"/>
</dbReference>
<dbReference type="Pfam" id="PF20772">
    <property type="entry name" value="TACO1_YebC_N"/>
    <property type="match status" value="1"/>
</dbReference>
<dbReference type="OrthoDB" id="9781053at2"/>